<keyword evidence="2 6" id="KW-0853">WD repeat</keyword>
<feature type="compositionally biased region" description="Basic and acidic residues" evidence="7">
    <location>
        <begin position="295"/>
        <end position="305"/>
    </location>
</feature>
<evidence type="ECO:0000256" key="4">
    <source>
        <dbReference type="ARBA" id="ARBA00022980"/>
    </source>
</evidence>
<evidence type="ECO:0000313" key="9">
    <source>
        <dbReference type="Proteomes" id="UP000674318"/>
    </source>
</evidence>
<sequence>MPSRVTIRCLAAYTSEAEENGGGPVPLFVGREDGTVERYDAMKDAELGIPSVFFYAHRRAVTTIVPLSPADLYTCSLDGTVKQWTLEDVEGAASSPPTGGSRVRAVLVRTTTFPFAVHTMILEGNGASSGQQRLYLGGENGSLTLMDGERRTSWPAHDGSALTAIAIDWNSKGSVITGSSDGIIYVWDMESCRPVCELRGHTGPITALIVVPVPPSIPVVRSKRTPAEISIGSFTARPSSVTGTDVLVYADADENSGGDGSASCLLSCSEDCTLKVWLLPDLPDAVAEADLMEQEYQHEHHRQSSEHNSNVHRRSGGISFQEPDSSKEVAGVAEKLVGVAAALKGDADGASLVPAAAATGAVSEDATEEDTAAGAINSPKTAAAESVHEPINPKLRFLQQQASGVTAKSALKAPERRTVPHQSALGTVELPHTPFACSAASSGIGGGDTDDGGSGASSLLFIGAAEGYVYGLKGRRLVKNVCQHRAHNFQKIQQEMRRVQRTLKDGVKVYTKAAATKMREAEAKELKVAAKARQAQLARERAAKKKEAEDRRAARRAAAAAAAEERSEDSGDYDEEDDEEAYMEEEEEEDMEEAEEEEEEEAVMEEEEAEQRGDSAEATDNDQNDVENSPFIFTERIIPPRRPASWKRLTEEQRTALETLFATQEKERDERIAAFRKAVEARLEELRPLAKTPYHRSRDQFLNLPYTTVGCVRDGSAVMSLASSSLVPGYDKVYVTQGNSIAAVSVQFGITKL</sequence>
<dbReference type="GO" id="GO:0005840">
    <property type="term" value="C:ribosome"/>
    <property type="evidence" value="ECO:0007669"/>
    <property type="project" value="UniProtKB-KW"/>
</dbReference>
<dbReference type="PANTHER" id="PTHR19865">
    <property type="entry name" value="U3 SMALL NUCLEOLAR RNA INTERACTING PROTEIN 2"/>
    <property type="match status" value="1"/>
</dbReference>
<dbReference type="KEGG" id="phet:94290352"/>
<keyword evidence="4" id="KW-0689">Ribosomal protein</keyword>
<dbReference type="InterPro" id="IPR001680">
    <property type="entry name" value="WD40_rpt"/>
</dbReference>
<dbReference type="Proteomes" id="UP000674318">
    <property type="component" value="Unassembled WGS sequence"/>
</dbReference>
<name>A0A836L9S3_9TRYP</name>
<dbReference type="PROSITE" id="PS50082">
    <property type="entry name" value="WD_REPEATS_2"/>
    <property type="match status" value="1"/>
</dbReference>
<dbReference type="SMART" id="SM00320">
    <property type="entry name" value="WD40"/>
    <property type="match status" value="3"/>
</dbReference>
<dbReference type="Gene3D" id="2.130.10.10">
    <property type="entry name" value="YVTN repeat-like/Quinoprotein amine dehydrogenase"/>
    <property type="match status" value="2"/>
</dbReference>
<reference evidence="8 9" key="1">
    <citation type="submission" date="2021-02" db="EMBL/GenBank/DDBJ databases">
        <title>Porcisia hertigi Genome sequencing and assembly.</title>
        <authorList>
            <person name="Almutairi H."/>
            <person name="Gatherer D."/>
        </authorList>
    </citation>
    <scope>NUCLEOTIDE SEQUENCE [LARGE SCALE GENOMIC DNA]</scope>
    <source>
        <strain evidence="8 9">C119</strain>
    </source>
</reference>
<comment type="subcellular location">
    <subcellularLocation>
        <location evidence="1">Nucleus</location>
    </subcellularLocation>
</comment>
<dbReference type="SUPFAM" id="SSF50978">
    <property type="entry name" value="WD40 repeat-like"/>
    <property type="match status" value="1"/>
</dbReference>
<proteinExistence type="predicted"/>
<feature type="repeat" description="WD" evidence="6">
    <location>
        <begin position="175"/>
        <end position="191"/>
    </location>
</feature>
<evidence type="ECO:0000256" key="6">
    <source>
        <dbReference type="PROSITE-ProRule" id="PRU00221"/>
    </source>
</evidence>
<dbReference type="PROSITE" id="PS00678">
    <property type="entry name" value="WD_REPEATS_1"/>
    <property type="match status" value="1"/>
</dbReference>
<evidence type="ECO:0000256" key="1">
    <source>
        <dbReference type="ARBA" id="ARBA00004123"/>
    </source>
</evidence>
<evidence type="ECO:0008006" key="10">
    <source>
        <dbReference type="Google" id="ProtNLM"/>
    </source>
</evidence>
<comment type="caution">
    <text evidence="8">The sequence shown here is derived from an EMBL/GenBank/DDBJ whole genome shotgun (WGS) entry which is preliminary data.</text>
</comment>
<feature type="region of interest" description="Disordered" evidence="7">
    <location>
        <begin position="537"/>
        <end position="629"/>
    </location>
</feature>
<keyword evidence="3" id="KW-0677">Repeat</keyword>
<feature type="region of interest" description="Disordered" evidence="7">
    <location>
        <begin position="295"/>
        <end position="326"/>
    </location>
</feature>
<keyword evidence="5" id="KW-0539">Nucleus</keyword>
<dbReference type="InterPro" id="IPR039241">
    <property type="entry name" value="Rrp9-like"/>
</dbReference>
<evidence type="ECO:0000313" key="8">
    <source>
        <dbReference type="EMBL" id="KAG5502012.1"/>
    </source>
</evidence>
<dbReference type="GO" id="GO:0032040">
    <property type="term" value="C:small-subunit processome"/>
    <property type="evidence" value="ECO:0007669"/>
    <property type="project" value="TreeGrafter"/>
</dbReference>
<evidence type="ECO:0000256" key="2">
    <source>
        <dbReference type="ARBA" id="ARBA00022574"/>
    </source>
</evidence>
<evidence type="ECO:0000256" key="3">
    <source>
        <dbReference type="ARBA" id="ARBA00022737"/>
    </source>
</evidence>
<keyword evidence="4" id="KW-0687">Ribonucleoprotein</keyword>
<keyword evidence="9" id="KW-1185">Reference proteome</keyword>
<dbReference type="AlphaFoldDB" id="A0A836L9S3"/>
<dbReference type="GO" id="GO:0034511">
    <property type="term" value="F:U3 snoRNA binding"/>
    <property type="evidence" value="ECO:0007669"/>
    <property type="project" value="InterPro"/>
</dbReference>
<dbReference type="PANTHER" id="PTHR19865:SF0">
    <property type="entry name" value="U3 SMALL NUCLEOLAR RNA-INTERACTING PROTEIN 2"/>
    <property type="match status" value="1"/>
</dbReference>
<protein>
    <recommendedName>
        <fullName evidence="10">Guanine nucleotide-binding protein subunit beta-like protein</fullName>
    </recommendedName>
</protein>
<dbReference type="InterPro" id="IPR015943">
    <property type="entry name" value="WD40/YVTN_repeat-like_dom_sf"/>
</dbReference>
<evidence type="ECO:0000256" key="5">
    <source>
        <dbReference type="ARBA" id="ARBA00023242"/>
    </source>
</evidence>
<organism evidence="8 9">
    <name type="scientific">Porcisia hertigi</name>
    <dbReference type="NCBI Taxonomy" id="2761500"/>
    <lineage>
        <taxon>Eukaryota</taxon>
        <taxon>Discoba</taxon>
        <taxon>Euglenozoa</taxon>
        <taxon>Kinetoplastea</taxon>
        <taxon>Metakinetoplastina</taxon>
        <taxon>Trypanosomatida</taxon>
        <taxon>Trypanosomatidae</taxon>
        <taxon>Leishmaniinae</taxon>
        <taxon>Porcisia</taxon>
    </lineage>
</organism>
<dbReference type="Pfam" id="PF00400">
    <property type="entry name" value="WD40"/>
    <property type="match status" value="2"/>
</dbReference>
<dbReference type="OrthoDB" id="1068471at2759"/>
<feature type="compositionally biased region" description="Acidic residues" evidence="7">
    <location>
        <begin position="570"/>
        <end position="609"/>
    </location>
</feature>
<feature type="compositionally biased region" description="Basic and acidic residues" evidence="7">
    <location>
        <begin position="538"/>
        <end position="552"/>
    </location>
</feature>
<dbReference type="RefSeq" id="XP_067756459.1">
    <property type="nucleotide sequence ID" value="XM_067900275.1"/>
</dbReference>
<dbReference type="EMBL" id="JAFJZO010000026">
    <property type="protein sequence ID" value="KAG5502012.1"/>
    <property type="molecule type" value="Genomic_DNA"/>
</dbReference>
<dbReference type="InterPro" id="IPR036322">
    <property type="entry name" value="WD40_repeat_dom_sf"/>
</dbReference>
<dbReference type="GeneID" id="94290352"/>
<evidence type="ECO:0000256" key="7">
    <source>
        <dbReference type="SAM" id="MobiDB-lite"/>
    </source>
</evidence>
<accession>A0A836L9S3</accession>
<dbReference type="InterPro" id="IPR019775">
    <property type="entry name" value="WD40_repeat_CS"/>
</dbReference>
<gene>
    <name evidence="8" type="ORF">JKF63_04283</name>
</gene>